<feature type="domain" description="N-acetyltransferase" evidence="4">
    <location>
        <begin position="2"/>
        <end position="157"/>
    </location>
</feature>
<keyword evidence="1" id="KW-0808">Transferase</keyword>
<dbReference type="AlphaFoldDB" id="A0A9W6SPG6"/>
<name>A0A9W6SPG6_9ACTN</name>
<protein>
    <recommendedName>
        <fullName evidence="4">N-acetyltransferase domain-containing protein</fullName>
    </recommendedName>
</protein>
<evidence type="ECO:0000256" key="3">
    <source>
        <dbReference type="ARBA" id="ARBA00038502"/>
    </source>
</evidence>
<dbReference type="Gene3D" id="3.40.630.30">
    <property type="match status" value="1"/>
</dbReference>
<dbReference type="InterPro" id="IPR016181">
    <property type="entry name" value="Acyl_CoA_acyltransferase"/>
</dbReference>
<evidence type="ECO:0000256" key="2">
    <source>
        <dbReference type="ARBA" id="ARBA00023315"/>
    </source>
</evidence>
<dbReference type="InterPro" id="IPR051531">
    <property type="entry name" value="N-acetyltransferase"/>
</dbReference>
<dbReference type="RefSeq" id="WP_285664915.1">
    <property type="nucleotide sequence ID" value="NZ_BSTX01000003.1"/>
</dbReference>
<dbReference type="PANTHER" id="PTHR43792">
    <property type="entry name" value="GNAT FAMILY, PUTATIVE (AFU_ORTHOLOGUE AFUA_3G00765)-RELATED-RELATED"/>
    <property type="match status" value="1"/>
</dbReference>
<sequence>MIKIELVRADHAPALLAFERANREYFAASVPDRGDHFFTEYAERHAALLSRQEEGTDWFHVLLDGDAVVGRVNLVEANDGSAELGYRIAESATGRGLATWAVGEVVELARGYGLRELRAKTTADNLASRKVLTRAGFTETGELEISGAPGFGYVLAL</sequence>
<gene>
    <name evidence="5" type="ORF">Afil01_45780</name>
</gene>
<dbReference type="PANTHER" id="PTHR43792:SF8">
    <property type="entry name" value="[RIBOSOMAL PROTEIN US5]-ALANINE N-ACETYLTRANSFERASE"/>
    <property type="match status" value="1"/>
</dbReference>
<accession>A0A9W6SPG6</accession>
<evidence type="ECO:0000313" key="6">
    <source>
        <dbReference type="Proteomes" id="UP001165079"/>
    </source>
</evidence>
<keyword evidence="2" id="KW-0012">Acyltransferase</keyword>
<dbReference type="Pfam" id="PF13302">
    <property type="entry name" value="Acetyltransf_3"/>
    <property type="match status" value="1"/>
</dbReference>
<keyword evidence="6" id="KW-1185">Reference proteome</keyword>
<reference evidence="5" key="1">
    <citation type="submission" date="2023-03" db="EMBL/GenBank/DDBJ databases">
        <title>Actinorhabdospora filicis NBRC 111898.</title>
        <authorList>
            <person name="Ichikawa N."/>
            <person name="Sato H."/>
            <person name="Tonouchi N."/>
        </authorList>
    </citation>
    <scope>NUCLEOTIDE SEQUENCE</scope>
    <source>
        <strain evidence="5">NBRC 111898</strain>
    </source>
</reference>
<dbReference type="Proteomes" id="UP001165079">
    <property type="component" value="Unassembled WGS sequence"/>
</dbReference>
<dbReference type="GO" id="GO:0005737">
    <property type="term" value="C:cytoplasm"/>
    <property type="evidence" value="ECO:0007669"/>
    <property type="project" value="TreeGrafter"/>
</dbReference>
<comment type="caution">
    <text evidence="5">The sequence shown here is derived from an EMBL/GenBank/DDBJ whole genome shotgun (WGS) entry which is preliminary data.</text>
</comment>
<dbReference type="PROSITE" id="PS51186">
    <property type="entry name" value="GNAT"/>
    <property type="match status" value="1"/>
</dbReference>
<comment type="similarity">
    <text evidence="3">Belongs to the acetyltransferase family. RimJ subfamily.</text>
</comment>
<proteinExistence type="inferred from homology"/>
<dbReference type="EMBL" id="BSTX01000003">
    <property type="protein sequence ID" value="GLZ79771.1"/>
    <property type="molecule type" value="Genomic_DNA"/>
</dbReference>
<dbReference type="SUPFAM" id="SSF55729">
    <property type="entry name" value="Acyl-CoA N-acyltransferases (Nat)"/>
    <property type="match status" value="1"/>
</dbReference>
<dbReference type="InterPro" id="IPR000182">
    <property type="entry name" value="GNAT_dom"/>
</dbReference>
<evidence type="ECO:0000259" key="4">
    <source>
        <dbReference type="PROSITE" id="PS51186"/>
    </source>
</evidence>
<organism evidence="5 6">
    <name type="scientific">Actinorhabdospora filicis</name>
    <dbReference type="NCBI Taxonomy" id="1785913"/>
    <lineage>
        <taxon>Bacteria</taxon>
        <taxon>Bacillati</taxon>
        <taxon>Actinomycetota</taxon>
        <taxon>Actinomycetes</taxon>
        <taxon>Micromonosporales</taxon>
        <taxon>Micromonosporaceae</taxon>
        <taxon>Actinorhabdospora</taxon>
    </lineage>
</organism>
<dbReference type="GO" id="GO:0008999">
    <property type="term" value="F:protein-N-terminal-alanine acetyltransferase activity"/>
    <property type="evidence" value="ECO:0007669"/>
    <property type="project" value="TreeGrafter"/>
</dbReference>
<evidence type="ECO:0000256" key="1">
    <source>
        <dbReference type="ARBA" id="ARBA00022679"/>
    </source>
</evidence>
<evidence type="ECO:0000313" key="5">
    <source>
        <dbReference type="EMBL" id="GLZ79771.1"/>
    </source>
</evidence>